<evidence type="ECO:0000313" key="1">
    <source>
        <dbReference type="EMBL" id="GAA3997185.1"/>
    </source>
</evidence>
<reference evidence="2" key="1">
    <citation type="journal article" date="2019" name="Int. J. Syst. Evol. Microbiol.">
        <title>The Global Catalogue of Microorganisms (GCM) 10K type strain sequencing project: providing services to taxonomists for standard genome sequencing and annotation.</title>
        <authorList>
            <consortium name="The Broad Institute Genomics Platform"/>
            <consortium name="The Broad Institute Genome Sequencing Center for Infectious Disease"/>
            <person name="Wu L."/>
            <person name="Ma J."/>
        </authorList>
    </citation>
    <scope>NUCLEOTIDE SEQUENCE [LARGE SCALE GENOMIC DNA]</scope>
    <source>
        <strain evidence="2">JCM 17561</strain>
    </source>
</reference>
<evidence type="ECO:0008006" key="3">
    <source>
        <dbReference type="Google" id="ProtNLM"/>
    </source>
</evidence>
<sequence length="909" mass="99338">MQFTVFTSTVPDRLTKVLSLAADGSMAKESAANMMRGTAQRATVQGLQALADVLERLTAAQAVSWGVCDRAQAAIVPERDVQGLPDAISRTRRHFAYPAGPGVLMLDHDGTPEGDLNADAFRQRLIDACPVLADAPMLWRPSCSAGVRAPDGRELSALTRHRLYIPVRDASCIPEAGRALMQLLWAAGLGWFEVGRAGQALERTIIDGSVWQPERLDFCAPPVLLHGLQRPQAAPRIFGDPLALFDLALIPRDADTHKQAQALKKTQRANLAGQCAAQRERWAQQQAPALAKRRGIPLEKARDVLQRASAQRVLMGDFVLTSELGKPVAVGDILDRPDRWHNAQFADPLDPDSDTRVAVVNLKSGRRPYLYTHRHGGMRFELLRQSARIQVGRGMRVATTDAVLSVLQERGELFDYGEGAVAYVSDGKARTVTPDWLTDHMGRVCEFFSVRSRRKVDGDDTTEECPEDAPLSVARAILAKHGERGFKKLVAVVTAPTLRMDGTILDRPGHDEQSGLLYYSEHPSPPRVPQSPSVQDALQALRFLWKPLAQFPLVDAVAHGVVLHGLLSAALRASLPTAPGVGFDAPAAGSGKTLLARCIGILATGSEPSILPPADTDEETRKRLFAVLREGQRVVLWDNVREPLGSASLDAFLTASTFADRVLGSSETVTLPNRALFIATGNNLRMTSDTCRRVLTARIDAQSETPYARDFSFDPAQMVQADRLAYVVAALTIVRAYIAAGRPKMASGRTASFEQWDDLVRQPICWLAQQVTMAQDASLPELADPMEAARRAFEQDPETTKLRAMLEAWHATAGDRQTTVGEMIRRGDTDAHVAMAMDDIAGQSGKINSRMFGRWIERMQGRIVDGKRFVRIGHRAGLLHWAVYATRATSPAADRPTMPADVAQNVATF</sequence>
<comment type="caution">
    <text evidence="1">The sequence shown here is derived from an EMBL/GenBank/DDBJ whole genome shotgun (WGS) entry which is preliminary data.</text>
</comment>
<dbReference type="Proteomes" id="UP001501627">
    <property type="component" value="Unassembled WGS sequence"/>
</dbReference>
<name>A0ABP7RGI3_9BURK</name>
<accession>A0ABP7RGI3</accession>
<dbReference type="EMBL" id="BAABBP010000017">
    <property type="protein sequence ID" value="GAA3997185.1"/>
    <property type="molecule type" value="Genomic_DNA"/>
</dbReference>
<organism evidence="1 2">
    <name type="scientific">Comamonas faecalis</name>
    <dbReference type="NCBI Taxonomy" id="1387849"/>
    <lineage>
        <taxon>Bacteria</taxon>
        <taxon>Pseudomonadati</taxon>
        <taxon>Pseudomonadota</taxon>
        <taxon>Betaproteobacteria</taxon>
        <taxon>Burkholderiales</taxon>
        <taxon>Comamonadaceae</taxon>
        <taxon>Comamonas</taxon>
    </lineage>
</organism>
<protein>
    <recommendedName>
        <fullName evidence="3">DUF927 domain-containing protein</fullName>
    </recommendedName>
</protein>
<gene>
    <name evidence="1" type="ORF">GCM10022279_21070</name>
</gene>
<keyword evidence="2" id="KW-1185">Reference proteome</keyword>
<proteinExistence type="predicted"/>
<evidence type="ECO:0000313" key="2">
    <source>
        <dbReference type="Proteomes" id="UP001501627"/>
    </source>
</evidence>